<protein>
    <submittedName>
        <fullName evidence="2">Uncharacterized protein</fullName>
    </submittedName>
</protein>
<evidence type="ECO:0000256" key="1">
    <source>
        <dbReference type="SAM" id="MobiDB-lite"/>
    </source>
</evidence>
<reference evidence="2 3" key="1">
    <citation type="submission" date="2016-07" db="EMBL/GenBank/DDBJ databases">
        <title>Pervasive Adenine N6-methylation of Active Genes in Fungi.</title>
        <authorList>
            <consortium name="DOE Joint Genome Institute"/>
            <person name="Mondo S.J."/>
            <person name="Dannebaum R.O."/>
            <person name="Kuo R.C."/>
            <person name="Labutti K."/>
            <person name="Haridas S."/>
            <person name="Kuo A."/>
            <person name="Salamov A."/>
            <person name="Ahrendt S.R."/>
            <person name="Lipzen A."/>
            <person name="Sullivan W."/>
            <person name="Andreopoulos W.B."/>
            <person name="Clum A."/>
            <person name="Lindquist E."/>
            <person name="Daum C."/>
            <person name="Ramamoorthy G.K."/>
            <person name="Gryganskyi A."/>
            <person name="Culley D."/>
            <person name="Magnuson J.K."/>
            <person name="James T.Y."/>
            <person name="O'Malley M.A."/>
            <person name="Stajich J.E."/>
            <person name="Spatafora J.W."/>
            <person name="Visel A."/>
            <person name="Grigoriev I.V."/>
        </authorList>
    </citation>
    <scope>NUCLEOTIDE SEQUENCE [LARGE SCALE GENOMIC DNA]</scope>
    <source>
        <strain evidence="2 3">NRRL 2496</strain>
    </source>
</reference>
<proteinExistence type="predicted"/>
<dbReference type="AlphaFoldDB" id="A0A1X2HVC6"/>
<accession>A0A1X2HVC6</accession>
<dbReference type="Proteomes" id="UP000242180">
    <property type="component" value="Unassembled WGS sequence"/>
</dbReference>
<evidence type="ECO:0000313" key="2">
    <source>
        <dbReference type="EMBL" id="ORZ03545.1"/>
    </source>
</evidence>
<dbReference type="InParanoid" id="A0A1X2HVC6"/>
<evidence type="ECO:0000313" key="3">
    <source>
        <dbReference type="Proteomes" id="UP000242180"/>
    </source>
</evidence>
<organism evidence="2 3">
    <name type="scientific">Syncephalastrum racemosum</name>
    <name type="common">Filamentous fungus</name>
    <dbReference type="NCBI Taxonomy" id="13706"/>
    <lineage>
        <taxon>Eukaryota</taxon>
        <taxon>Fungi</taxon>
        <taxon>Fungi incertae sedis</taxon>
        <taxon>Mucoromycota</taxon>
        <taxon>Mucoromycotina</taxon>
        <taxon>Mucoromycetes</taxon>
        <taxon>Mucorales</taxon>
        <taxon>Syncephalastraceae</taxon>
        <taxon>Syncephalastrum</taxon>
    </lineage>
</organism>
<sequence>MQRRRMAEANAFVPLDTNSPEDQLVVRLTPAGSTTASLKSKKKSMSKLPSTTFGRWFRRNKSTGQDQSSPVASHDSAHSHHRHHQSMDEKPSSATSFPHTTATSMSDRASFEQYQYDKWTLIQEGLKGLSNSNIAHALGANNPHSHNHNRHSSSLISVLFSTSATESSSSAAAAAVLANKEPKRDSGISLFAALSSSSSSKKKAHQIHREPPSEPANSPQQISCDSDGFLALRYPCMVHLQTLRSAAIHVLSSDMTLDTSVHTPRSSCCISESNKNSCCCPSTPATTPQPS</sequence>
<gene>
    <name evidence="2" type="ORF">BCR43DRAFT_483550</name>
</gene>
<keyword evidence="3" id="KW-1185">Reference proteome</keyword>
<feature type="region of interest" description="Disordered" evidence="1">
    <location>
        <begin position="1"/>
        <end position="105"/>
    </location>
</feature>
<name>A0A1X2HVC6_SYNRA</name>
<dbReference type="EMBL" id="MCGN01000001">
    <property type="protein sequence ID" value="ORZ03545.1"/>
    <property type="molecule type" value="Genomic_DNA"/>
</dbReference>
<feature type="compositionally biased region" description="Polar residues" evidence="1">
    <location>
        <begin position="92"/>
        <end position="105"/>
    </location>
</feature>
<feature type="region of interest" description="Disordered" evidence="1">
    <location>
        <begin position="200"/>
        <end position="222"/>
    </location>
</feature>
<comment type="caution">
    <text evidence="2">The sequence shown here is derived from an EMBL/GenBank/DDBJ whole genome shotgun (WGS) entry which is preliminary data.</text>
</comment>
<dbReference type="OrthoDB" id="2372567at2759"/>